<evidence type="ECO:0000256" key="1">
    <source>
        <dbReference type="SAM" id="SignalP"/>
    </source>
</evidence>
<dbReference type="AlphaFoldDB" id="A0A1H0NTR4"/>
<name>A0A1H0NTR4_9BACT</name>
<gene>
    <name evidence="2" type="ORF">SAMN05660330_01441</name>
</gene>
<dbReference type="RefSeq" id="WP_092221310.1">
    <property type="nucleotide sequence ID" value="NZ_FNJI01000008.1"/>
</dbReference>
<evidence type="ECO:0000313" key="3">
    <source>
        <dbReference type="Proteomes" id="UP000199073"/>
    </source>
</evidence>
<sequence>MKIFINLFLLTTVSFLLSGCFPGMSTQSTIKMFDEAGKVTATITGAAVQRDFLYTDQHKNRDNQTAKMFKNSGVQVEMEMITLADGSKAYLPKKFSIRGEPKFQQNLETRPPDHRGWQTADKVLDVLTFGLGSYYLNDFGKHAVSSSQPAYQGDYNYQSYNPQTAEPYMVPVE</sequence>
<organism evidence="2 3">
    <name type="scientific">Desulforhopalus singaporensis</name>
    <dbReference type="NCBI Taxonomy" id="91360"/>
    <lineage>
        <taxon>Bacteria</taxon>
        <taxon>Pseudomonadati</taxon>
        <taxon>Thermodesulfobacteriota</taxon>
        <taxon>Desulfobulbia</taxon>
        <taxon>Desulfobulbales</taxon>
        <taxon>Desulfocapsaceae</taxon>
        <taxon>Desulforhopalus</taxon>
    </lineage>
</organism>
<evidence type="ECO:0000313" key="2">
    <source>
        <dbReference type="EMBL" id="SDO96054.1"/>
    </source>
</evidence>
<feature type="signal peptide" evidence="1">
    <location>
        <begin position="1"/>
        <end position="18"/>
    </location>
</feature>
<keyword evidence="3" id="KW-1185">Reference proteome</keyword>
<dbReference type="Proteomes" id="UP000199073">
    <property type="component" value="Unassembled WGS sequence"/>
</dbReference>
<proteinExistence type="predicted"/>
<keyword evidence="1" id="KW-0732">Signal</keyword>
<dbReference type="PROSITE" id="PS51257">
    <property type="entry name" value="PROKAR_LIPOPROTEIN"/>
    <property type="match status" value="1"/>
</dbReference>
<protein>
    <recommendedName>
        <fullName evidence="4">Lipoprotein</fullName>
    </recommendedName>
</protein>
<feature type="chain" id="PRO_5011736318" description="Lipoprotein" evidence="1">
    <location>
        <begin position="19"/>
        <end position="173"/>
    </location>
</feature>
<dbReference type="STRING" id="91360.SAMN05660330_01441"/>
<accession>A0A1H0NTR4</accession>
<reference evidence="2 3" key="1">
    <citation type="submission" date="2016-10" db="EMBL/GenBank/DDBJ databases">
        <authorList>
            <person name="de Groot N.N."/>
        </authorList>
    </citation>
    <scope>NUCLEOTIDE SEQUENCE [LARGE SCALE GENOMIC DNA]</scope>
    <source>
        <strain evidence="2 3">DSM 12130</strain>
    </source>
</reference>
<dbReference type="EMBL" id="FNJI01000008">
    <property type="protein sequence ID" value="SDO96054.1"/>
    <property type="molecule type" value="Genomic_DNA"/>
</dbReference>
<evidence type="ECO:0008006" key="4">
    <source>
        <dbReference type="Google" id="ProtNLM"/>
    </source>
</evidence>